<protein>
    <submittedName>
        <fullName evidence="1">Uncharacterized protein (AIM24 family)</fullName>
    </submittedName>
</protein>
<dbReference type="PANTHER" id="PTHR38074:SF1">
    <property type="entry name" value="ALTERED INHERITANCE OF MITOCHONDRIA PROTEIN 24, MITOCHONDRIAL"/>
    <property type="match status" value="1"/>
</dbReference>
<name>A0A7Y9UR76_9ACTN</name>
<evidence type="ECO:0000313" key="2">
    <source>
        <dbReference type="Proteomes" id="UP000540656"/>
    </source>
</evidence>
<evidence type="ECO:0000313" key="1">
    <source>
        <dbReference type="EMBL" id="NYG59381.1"/>
    </source>
</evidence>
<dbReference type="InterPro" id="IPR016031">
    <property type="entry name" value="Trp_RNA-bd_attenuator-like_dom"/>
</dbReference>
<dbReference type="Gene3D" id="3.60.160.10">
    <property type="entry name" value="Mitochondrial biogenesis AIM24"/>
    <property type="match status" value="1"/>
</dbReference>
<dbReference type="InterPro" id="IPR002838">
    <property type="entry name" value="AIM24"/>
</dbReference>
<sequence length="237" mass="25159">MKSHLFDTANLPVQSVERWAKQNSRSLRVGLGPDVLAAKGAMVSHRGQLTFQHEKAGSMAKLAKKVVTSEDVSLMRVSGQGEVWFAREAGYLNLIHLEGEGVSINQRNLLAFDAALTWDINRIKGAGLMAGGLFNTTLTGTGTVAISVVGKPMVLDCSQQPVYVDRNAAVCWSSTLTPGFHNSMNMSSALRGGSGEAVQMVLHGPGFVVVQAFEWSPPPSANKKSGGLLGTIGDLIP</sequence>
<dbReference type="Proteomes" id="UP000540656">
    <property type="component" value="Unassembled WGS sequence"/>
</dbReference>
<dbReference type="AlphaFoldDB" id="A0A7Y9UR76"/>
<accession>A0A7Y9UR76</accession>
<dbReference type="Pfam" id="PF01987">
    <property type="entry name" value="AIM24"/>
    <property type="match status" value="1"/>
</dbReference>
<organism evidence="1 2">
    <name type="scientific">Nocardioides daedukensis</name>
    <dbReference type="NCBI Taxonomy" id="634462"/>
    <lineage>
        <taxon>Bacteria</taxon>
        <taxon>Bacillati</taxon>
        <taxon>Actinomycetota</taxon>
        <taxon>Actinomycetes</taxon>
        <taxon>Propionibacteriales</taxon>
        <taxon>Nocardioidaceae</taxon>
        <taxon>Nocardioides</taxon>
    </lineage>
</organism>
<dbReference type="RefSeq" id="WP_179502434.1">
    <property type="nucleotide sequence ID" value="NZ_JACCAA010000001.1"/>
</dbReference>
<proteinExistence type="predicted"/>
<gene>
    <name evidence="1" type="ORF">BJ980_002304</name>
</gene>
<dbReference type="InterPro" id="IPR036983">
    <property type="entry name" value="AIM24_sf"/>
</dbReference>
<dbReference type="PANTHER" id="PTHR38074">
    <property type="entry name" value="ALTERED INHERITANCE OF MITOCHONDRIA PROTEIN 24, MITOCHONDRIAL"/>
    <property type="match status" value="1"/>
</dbReference>
<dbReference type="SUPFAM" id="SSF51219">
    <property type="entry name" value="TRAP-like"/>
    <property type="match status" value="1"/>
</dbReference>
<comment type="caution">
    <text evidence="1">The sequence shown here is derived from an EMBL/GenBank/DDBJ whole genome shotgun (WGS) entry which is preliminary data.</text>
</comment>
<keyword evidence="2" id="KW-1185">Reference proteome</keyword>
<reference evidence="1 2" key="1">
    <citation type="submission" date="2020-07" db="EMBL/GenBank/DDBJ databases">
        <title>Sequencing the genomes of 1000 actinobacteria strains.</title>
        <authorList>
            <person name="Klenk H.-P."/>
        </authorList>
    </citation>
    <scope>NUCLEOTIDE SEQUENCE [LARGE SCALE GENOMIC DNA]</scope>
    <source>
        <strain evidence="1 2">DSM 23819</strain>
    </source>
</reference>
<dbReference type="EMBL" id="JACCAA010000001">
    <property type="protein sequence ID" value="NYG59381.1"/>
    <property type="molecule type" value="Genomic_DNA"/>
</dbReference>